<name>A0A6G4XGK6_9ACTN</name>
<keyword evidence="2" id="KW-1185">Reference proteome</keyword>
<organism evidence="1 2">
    <name type="scientific">Streptomyces mesophilus</name>
    <dbReference type="NCBI Taxonomy" id="1775132"/>
    <lineage>
        <taxon>Bacteria</taxon>
        <taxon>Bacillati</taxon>
        <taxon>Actinomycetota</taxon>
        <taxon>Actinomycetes</taxon>
        <taxon>Kitasatosporales</taxon>
        <taxon>Streptomycetaceae</taxon>
        <taxon>Streptomyces</taxon>
    </lineage>
</organism>
<accession>A0A6G4XGK6</accession>
<evidence type="ECO:0000313" key="2">
    <source>
        <dbReference type="Proteomes" id="UP000481109"/>
    </source>
</evidence>
<sequence length="350" mass="37821">MADNKDSVVTTLPNAKIKAVTDRVVREMQLAAEKVACHHAEPTKYPMPTAKSAVEQLFAARFKSLPEGQRKKAADKVAAELKSPARAGRLGDLAKVDLRSPASVESQVKALPFPDKLKFPADELRRMPGTSLTGAEETAAQTGAQAVAELRQLELRIHKVQCLDETSELGKDEIHLGGTSIDESGDTKKVSAFKVRSFNTGDVQTYTPPKRFTFFSLTESTVTFPKSYFVTLVLAEVDWGGLADFLNGLLEKVKAKVVAAVAAAIGGAIGSPGGPVGIAIGIAVGYAVTQIFEFLKNLWGDEVFKPITVSTVIPSLTSRWAGQDNSSDRSVEYAGHGGRYRLTYDWRMYS</sequence>
<proteinExistence type="predicted"/>
<gene>
    <name evidence="1" type="ORF">G6045_09240</name>
</gene>
<evidence type="ECO:0000313" key="1">
    <source>
        <dbReference type="EMBL" id="NGO75854.1"/>
    </source>
</evidence>
<comment type="caution">
    <text evidence="1">The sequence shown here is derived from an EMBL/GenBank/DDBJ whole genome shotgun (WGS) entry which is preliminary data.</text>
</comment>
<protein>
    <submittedName>
        <fullName evidence="1">Uncharacterized protein</fullName>
    </submittedName>
</protein>
<reference evidence="1 2" key="1">
    <citation type="submission" date="2020-02" db="EMBL/GenBank/DDBJ databases">
        <title>Whole-genome analyses of novel actinobacteria.</title>
        <authorList>
            <person name="Sahin N."/>
            <person name="Tokatli A."/>
        </authorList>
    </citation>
    <scope>NUCLEOTIDE SEQUENCE [LARGE SCALE GENOMIC DNA]</scope>
    <source>
        <strain evidence="1 2">YC504</strain>
    </source>
</reference>
<dbReference type="EMBL" id="JAAKZW010000022">
    <property type="protein sequence ID" value="NGO75854.1"/>
    <property type="molecule type" value="Genomic_DNA"/>
</dbReference>
<dbReference type="Proteomes" id="UP000481109">
    <property type="component" value="Unassembled WGS sequence"/>
</dbReference>
<dbReference type="AlphaFoldDB" id="A0A6G4XGK6"/>
<dbReference type="RefSeq" id="WP_165331369.1">
    <property type="nucleotide sequence ID" value="NZ_JAAKZW010000022.1"/>
</dbReference>